<dbReference type="GO" id="GO:0065002">
    <property type="term" value="P:intracellular protein transmembrane transport"/>
    <property type="evidence" value="ECO:0007669"/>
    <property type="project" value="UniProtKB-UniRule"/>
</dbReference>
<evidence type="ECO:0000313" key="10">
    <source>
        <dbReference type="EMBL" id="RXV74630.1"/>
    </source>
</evidence>
<dbReference type="PIRSF" id="PIRSF004557">
    <property type="entry name" value="SecY"/>
    <property type="match status" value="1"/>
</dbReference>
<evidence type="ECO:0000256" key="2">
    <source>
        <dbReference type="ARBA" id="ARBA00022475"/>
    </source>
</evidence>
<dbReference type="InterPro" id="IPR023201">
    <property type="entry name" value="SecY_dom_sf"/>
</dbReference>
<keyword evidence="5 8" id="KW-1133">Transmembrane helix</keyword>
<feature type="transmembrane region" description="Helical" evidence="8">
    <location>
        <begin position="176"/>
        <end position="197"/>
    </location>
</feature>
<dbReference type="HAMAP" id="MF_01466">
    <property type="entry name" value="SecY2"/>
    <property type="match status" value="1"/>
</dbReference>
<keyword evidence="2 8" id="KW-1003">Cell membrane</keyword>
<dbReference type="GO" id="GO:0005886">
    <property type="term" value="C:plasma membrane"/>
    <property type="evidence" value="ECO:0007669"/>
    <property type="project" value="UniProtKB-SubCell"/>
</dbReference>
<evidence type="ECO:0000313" key="12">
    <source>
        <dbReference type="Proteomes" id="UP000289316"/>
    </source>
</evidence>
<comment type="similarity">
    <text evidence="8">Belongs to the SecY/SEC61-alpha family. SecY2 subfamily.</text>
</comment>
<feature type="transmembrane region" description="Helical" evidence="8">
    <location>
        <begin position="144"/>
        <end position="164"/>
    </location>
</feature>
<feature type="transmembrane region" description="Helical" evidence="8">
    <location>
        <begin position="357"/>
        <end position="377"/>
    </location>
</feature>
<feature type="transmembrane region" description="Helical" evidence="8">
    <location>
        <begin position="203"/>
        <end position="227"/>
    </location>
</feature>
<evidence type="ECO:0000256" key="6">
    <source>
        <dbReference type="ARBA" id="ARBA00023010"/>
    </source>
</evidence>
<gene>
    <name evidence="8 10" type="primary">secY2</name>
    <name evidence="10" type="ORF">D6C19_04650</name>
    <name evidence="11" type="ORF">E5340_09780</name>
</gene>
<evidence type="ECO:0000256" key="8">
    <source>
        <dbReference type="HAMAP-Rule" id="MF_01466"/>
    </source>
</evidence>
<name>A0A4Q2AXY4_9LACO</name>
<dbReference type="EMBL" id="QZFR01000025">
    <property type="protein sequence ID" value="RXV74630.1"/>
    <property type="molecule type" value="Genomic_DNA"/>
</dbReference>
<dbReference type="InterPro" id="IPR002208">
    <property type="entry name" value="SecY/SEC61-alpha"/>
</dbReference>
<evidence type="ECO:0000256" key="5">
    <source>
        <dbReference type="ARBA" id="ARBA00022989"/>
    </source>
</evidence>
<dbReference type="InterPro" id="IPR014269">
    <property type="entry name" value="SecY2"/>
</dbReference>
<evidence type="ECO:0000313" key="13">
    <source>
        <dbReference type="Proteomes" id="UP000306855"/>
    </source>
</evidence>
<dbReference type="NCBIfam" id="TIGR02920">
    <property type="entry name" value="acc_sec_Y2"/>
    <property type="match status" value="1"/>
</dbReference>
<comment type="subunit">
    <text evidence="8">Component of the accessory SecA2/SecY2 protein translocase complex required to export cell wall proteins. May form heterotrimers with SecE and SecG subunits.</text>
</comment>
<dbReference type="Proteomes" id="UP000289316">
    <property type="component" value="Unassembled WGS sequence"/>
</dbReference>
<evidence type="ECO:0000256" key="1">
    <source>
        <dbReference type="ARBA" id="ARBA00022448"/>
    </source>
</evidence>
<feature type="transmembrane region" description="Helical" evidence="8">
    <location>
        <begin position="383"/>
        <end position="405"/>
    </location>
</feature>
<evidence type="ECO:0000256" key="7">
    <source>
        <dbReference type="ARBA" id="ARBA00023136"/>
    </source>
</evidence>
<sequence length="420" mass="46952">MPICSHDIARSMKKEKSPLRKRILFSLFLLVIYGFGKNIPLPYTDPTETVQQLQQNSFWQLTSVATGGNFTAPTLFSLGLAPWMAGMIFWQLLTMTKIFGLDQLPQKQVDLRRNLFILVVALIEGIGTVLLMKSRFIDFSQGQLLELTLLLVAGSFFLIWLANINSIWGLGGPSLLILYGIVGSLGSQFGMIIRNILTYPVWWALGASMILIVATLGVIALAFIFELSEYRLEINRIMLNQQLLKTSYIPLKLNAGGSMAFMFGLTMLMLPQALFQLLVEYFPGNKILLWLVSNSSSTEFFGVTVYNIVLFSLTMLFAYAMLDMTEMADNLRKSGDYFTGIDPGRPTAKYLRSKQRATAFIGATFTVTVAGLPLYLGVIWPKYAAVVMLPGMSIMLVGLAVTVMFQVRAIKILHNYDELF</sequence>
<comment type="function">
    <text evidence="8">Part of the accessory SecA2/SecY2 system specifically required for export of possible cell wall proteins. The central subunit of a protein translocation channel.</text>
</comment>
<dbReference type="SUPFAM" id="SSF103491">
    <property type="entry name" value="Preprotein translocase SecY subunit"/>
    <property type="match status" value="1"/>
</dbReference>
<keyword evidence="6 8" id="KW-0811">Translocation</keyword>
<keyword evidence="4 8" id="KW-0653">Protein transport</keyword>
<feature type="transmembrane region" description="Helical" evidence="8">
    <location>
        <begin position="300"/>
        <end position="322"/>
    </location>
</feature>
<comment type="caution">
    <text evidence="8">Lacks conserved residue(s) required for the propagation of feature annotation.</text>
</comment>
<dbReference type="PRINTS" id="PR00303">
    <property type="entry name" value="SECYTRNLCASE"/>
</dbReference>
<dbReference type="AlphaFoldDB" id="A0A4Q2AXY4"/>
<dbReference type="PANTHER" id="PTHR10906">
    <property type="entry name" value="SECY/SEC61-ALPHA FAMILY MEMBER"/>
    <property type="match status" value="1"/>
</dbReference>
<comment type="caution">
    <text evidence="10">The sequence shown here is derived from an EMBL/GenBank/DDBJ whole genome shotgun (WGS) entry which is preliminary data.</text>
</comment>
<evidence type="ECO:0000256" key="3">
    <source>
        <dbReference type="ARBA" id="ARBA00022692"/>
    </source>
</evidence>
<organism evidence="10 12">
    <name type="scientific">Ligilactobacillus murinus</name>
    <dbReference type="NCBI Taxonomy" id="1622"/>
    <lineage>
        <taxon>Bacteria</taxon>
        <taxon>Bacillati</taxon>
        <taxon>Bacillota</taxon>
        <taxon>Bacilli</taxon>
        <taxon>Lactobacillales</taxon>
        <taxon>Lactobacillaceae</taxon>
        <taxon>Ligilactobacillus</taxon>
    </lineage>
</organism>
<comment type="subcellular location">
    <subcellularLocation>
        <location evidence="8">Cell membrane</location>
        <topology evidence="8">Multi-pass membrane protein</topology>
    </subcellularLocation>
</comment>
<feature type="transmembrane region" description="Helical" evidence="8">
    <location>
        <begin position="248"/>
        <end position="270"/>
    </location>
</feature>
<feature type="transmembrane region" description="Helical" evidence="8">
    <location>
        <begin position="70"/>
        <end position="93"/>
    </location>
</feature>
<reference evidence="11 13" key="2">
    <citation type="submission" date="2019-04" db="EMBL/GenBank/DDBJ databases">
        <title>Microbes associate with the intestines of laboratory mice.</title>
        <authorList>
            <person name="Navarre W."/>
            <person name="Wong E."/>
            <person name="Huang K."/>
            <person name="Tropini C."/>
            <person name="Ng K."/>
            <person name="Yu B."/>
        </authorList>
    </citation>
    <scope>NUCLEOTIDE SEQUENCE [LARGE SCALE GENOMIC DNA]</scope>
    <source>
        <strain evidence="11 13">NM26_J9</strain>
    </source>
</reference>
<dbReference type="OrthoDB" id="2055747at2"/>
<evidence type="ECO:0000313" key="11">
    <source>
        <dbReference type="EMBL" id="TGY53140.1"/>
    </source>
</evidence>
<proteinExistence type="inferred from homology"/>
<keyword evidence="1 8" id="KW-0813">Transport</keyword>
<reference evidence="10 12" key="1">
    <citation type="submission" date="2018-09" db="EMBL/GenBank/DDBJ databases">
        <title>Murine metabolic-syndrome-specific gut microbial biobank.</title>
        <authorList>
            <person name="Liu C."/>
        </authorList>
    </citation>
    <scope>NUCLEOTIDE SEQUENCE [LARGE SCALE GENOMIC DNA]</scope>
    <source>
        <strain evidence="10 12">C-30</strain>
    </source>
</reference>
<dbReference type="Proteomes" id="UP000306855">
    <property type="component" value="Unassembled WGS sequence"/>
</dbReference>
<feature type="transmembrane region" description="Helical" evidence="8">
    <location>
        <begin position="114"/>
        <end position="132"/>
    </location>
</feature>
<dbReference type="Pfam" id="PF00344">
    <property type="entry name" value="SecY"/>
    <property type="match status" value="1"/>
</dbReference>
<evidence type="ECO:0000256" key="4">
    <source>
        <dbReference type="ARBA" id="ARBA00022927"/>
    </source>
</evidence>
<protein>
    <recommendedName>
        <fullName evidence="8 9">Accessory Sec system protein translocase subunit SecY2</fullName>
    </recommendedName>
</protein>
<keyword evidence="3 8" id="KW-0812">Transmembrane</keyword>
<keyword evidence="7 8" id="KW-0472">Membrane</keyword>
<dbReference type="Gene3D" id="1.10.3370.10">
    <property type="entry name" value="SecY subunit domain"/>
    <property type="match status" value="1"/>
</dbReference>
<dbReference type="GO" id="GO:0006605">
    <property type="term" value="P:protein targeting"/>
    <property type="evidence" value="ECO:0007669"/>
    <property type="project" value="UniProtKB-UniRule"/>
</dbReference>
<evidence type="ECO:0000256" key="9">
    <source>
        <dbReference type="NCBIfam" id="TIGR02920"/>
    </source>
</evidence>
<dbReference type="EMBL" id="SRYK01000066">
    <property type="protein sequence ID" value="TGY53140.1"/>
    <property type="molecule type" value="Genomic_DNA"/>
</dbReference>
<accession>A0A4Q2AXY4</accession>